<evidence type="ECO:0000313" key="2">
    <source>
        <dbReference type="Proteomes" id="UP000176273"/>
    </source>
</evidence>
<dbReference type="AlphaFoldDB" id="A0A1F6BLL3"/>
<accession>A0A1F6BLL3</accession>
<evidence type="ECO:0008006" key="3">
    <source>
        <dbReference type="Google" id="ProtNLM"/>
    </source>
</evidence>
<sequence>MYATVAIENVDRSGKNVGKAVYWKLYAIENLYRIIVHSILSTVFYPEDWWEKIDSTIQKKAERNKLDYLARPWHTSPGNHPIYFVGLTDINRIANAHSHLNLVIQLIPDIDKWVGKIEALRLPRNVVAHMNFPSVSDRKRIDAFYNEFKSLFVGLQKNSPFVFSSP</sequence>
<dbReference type="EMBL" id="MFKH01000001">
    <property type="protein sequence ID" value="OGG37800.1"/>
    <property type="molecule type" value="Genomic_DNA"/>
</dbReference>
<gene>
    <name evidence="1" type="ORF">A2110_01785</name>
</gene>
<reference evidence="1 2" key="1">
    <citation type="journal article" date="2016" name="Nat. Commun.">
        <title>Thousands of microbial genomes shed light on interconnected biogeochemical processes in an aquifer system.</title>
        <authorList>
            <person name="Anantharaman K."/>
            <person name="Brown C.T."/>
            <person name="Hug L.A."/>
            <person name="Sharon I."/>
            <person name="Castelle C.J."/>
            <person name="Probst A.J."/>
            <person name="Thomas B.C."/>
            <person name="Singh A."/>
            <person name="Wilkins M.J."/>
            <person name="Karaoz U."/>
            <person name="Brodie E.L."/>
            <person name="Williams K.H."/>
            <person name="Hubbard S.S."/>
            <person name="Banfield J.F."/>
        </authorList>
    </citation>
    <scope>NUCLEOTIDE SEQUENCE [LARGE SCALE GENOMIC DNA]</scope>
</reference>
<evidence type="ECO:0000313" key="1">
    <source>
        <dbReference type="EMBL" id="OGG37800.1"/>
    </source>
</evidence>
<dbReference type="Proteomes" id="UP000176273">
    <property type="component" value="Unassembled WGS sequence"/>
</dbReference>
<comment type="caution">
    <text evidence="1">The sequence shown here is derived from an EMBL/GenBank/DDBJ whole genome shotgun (WGS) entry which is preliminary data.</text>
</comment>
<organism evidence="1 2">
    <name type="scientific">Candidatus Jorgensenbacteria bacterium GWA1_54_12</name>
    <dbReference type="NCBI Taxonomy" id="1798468"/>
    <lineage>
        <taxon>Bacteria</taxon>
        <taxon>Candidatus Joergenseniibacteriota</taxon>
    </lineage>
</organism>
<protein>
    <recommendedName>
        <fullName evidence="3">Swt1-like HEPN domain-containing protein</fullName>
    </recommendedName>
</protein>
<dbReference type="STRING" id="1798468.A2110_01785"/>
<proteinExistence type="predicted"/>
<name>A0A1F6BLL3_9BACT</name>